<dbReference type="SUPFAM" id="SSF53448">
    <property type="entry name" value="Nucleotide-diphospho-sugar transferases"/>
    <property type="match status" value="1"/>
</dbReference>
<dbReference type="InterPro" id="IPR001228">
    <property type="entry name" value="IspD"/>
</dbReference>
<dbReference type="Proteomes" id="UP000297739">
    <property type="component" value="Unassembled WGS sequence"/>
</dbReference>
<accession>A0A4Z0PF57</accession>
<dbReference type="NCBIfam" id="NF001186">
    <property type="entry name" value="PRK00155.2-3"/>
    <property type="match status" value="1"/>
</dbReference>
<comment type="pathway">
    <text evidence="3">Isoprenoid biosynthesis; isopentenyl diphosphate biosynthesis via DXP pathway; isopentenyl diphosphate from 1-deoxy-D-xylulose 5-phosphate: step 2/6.</text>
</comment>
<comment type="caution">
    <text evidence="4">The sequence shown here is derived from an EMBL/GenBank/DDBJ whole genome shotgun (WGS) entry which is preliminary data.</text>
</comment>
<keyword evidence="3" id="KW-0414">Isoprene biosynthesis</keyword>
<dbReference type="UniPathway" id="UPA00056">
    <property type="reaction ID" value="UER00093"/>
</dbReference>
<comment type="function">
    <text evidence="3">Catalyzes the formation of 4-diphosphocytidyl-2-C-methyl-D-erythritol from CTP and 2-C-methyl-D-erythritol 4-phosphate (MEP).</text>
</comment>
<protein>
    <recommendedName>
        <fullName evidence="3">2-C-methyl-D-erythritol 4-phosphate cytidylyltransferase</fullName>
        <ecNumber evidence="3">2.7.7.60</ecNumber>
    </recommendedName>
    <alternativeName>
        <fullName evidence="3">4-diphosphocytidyl-2C-methyl-D-erythritol synthase</fullName>
    </alternativeName>
    <alternativeName>
        <fullName evidence="3">MEP cytidylyltransferase</fullName>
        <shortName evidence="3">MCT</shortName>
    </alternativeName>
</protein>
<dbReference type="CDD" id="cd02516">
    <property type="entry name" value="CDP-ME_synthetase"/>
    <property type="match status" value="1"/>
</dbReference>
<comment type="catalytic activity">
    <reaction evidence="3">
        <text>2-C-methyl-D-erythritol 4-phosphate + CTP + H(+) = 4-CDP-2-C-methyl-D-erythritol + diphosphate</text>
        <dbReference type="Rhea" id="RHEA:13429"/>
        <dbReference type="ChEBI" id="CHEBI:15378"/>
        <dbReference type="ChEBI" id="CHEBI:33019"/>
        <dbReference type="ChEBI" id="CHEBI:37563"/>
        <dbReference type="ChEBI" id="CHEBI:57823"/>
        <dbReference type="ChEBI" id="CHEBI:58262"/>
        <dbReference type="EC" id="2.7.7.60"/>
    </reaction>
</comment>
<evidence type="ECO:0000256" key="3">
    <source>
        <dbReference type="HAMAP-Rule" id="MF_00108"/>
    </source>
</evidence>
<evidence type="ECO:0000313" key="5">
    <source>
        <dbReference type="Proteomes" id="UP000297739"/>
    </source>
</evidence>
<feature type="site" description="Transition state stabilizer" evidence="3">
    <location>
        <position position="28"/>
    </location>
</feature>
<dbReference type="EC" id="2.7.7.60" evidence="3"/>
<dbReference type="InterPro" id="IPR050088">
    <property type="entry name" value="IspD/TarI_cytidylyltransf_bact"/>
</dbReference>
<dbReference type="FunFam" id="3.90.550.10:FF:000003">
    <property type="entry name" value="2-C-methyl-D-erythritol 4-phosphate cytidylyltransferase"/>
    <property type="match status" value="1"/>
</dbReference>
<dbReference type="PANTHER" id="PTHR32125">
    <property type="entry name" value="2-C-METHYL-D-ERYTHRITOL 4-PHOSPHATE CYTIDYLYLTRANSFERASE, CHLOROPLASTIC"/>
    <property type="match status" value="1"/>
</dbReference>
<evidence type="ECO:0000256" key="2">
    <source>
        <dbReference type="ARBA" id="ARBA00022695"/>
    </source>
</evidence>
<keyword evidence="1 3" id="KW-0808">Transferase</keyword>
<sequence>MNEPKPLSAQAPATPRYAILVAGGTGTRMGADRPKQFLNLLGEPVLLHTLRRFADAALRVQHCVVVLPAEQFDTWQQLCTEHSVTIPHVVVAGGITRWASVRNGLAHLAHEATGIVAVHDGVRPLVSAAVIENTYVAAAERGAAVAAVAPKDSVRGLAQQGSYALDRSRLRLVQTPQCFELHLLRRAYQLPELHTFTDDASVVEDLQPIYMVPGDYRNLKITTPEDLIVAEALLLAERSAV</sequence>
<dbReference type="InterPro" id="IPR034683">
    <property type="entry name" value="IspD/TarI"/>
</dbReference>
<evidence type="ECO:0000313" key="4">
    <source>
        <dbReference type="EMBL" id="TGE13491.1"/>
    </source>
</evidence>
<reference evidence="4 5" key="1">
    <citation type="submission" date="2019-04" db="EMBL/GenBank/DDBJ databases">
        <authorList>
            <person name="Feng G."/>
            <person name="Zhang J."/>
            <person name="Zhu H."/>
        </authorList>
    </citation>
    <scope>NUCLEOTIDE SEQUENCE [LARGE SCALE GENOMIC DNA]</scope>
    <source>
        <strain evidence="4 5">JCM 17223</strain>
    </source>
</reference>
<feature type="site" description="Transition state stabilizer" evidence="3">
    <location>
        <position position="35"/>
    </location>
</feature>
<dbReference type="GO" id="GO:0050518">
    <property type="term" value="F:2-C-methyl-D-erythritol 4-phosphate cytidylyltransferase activity"/>
    <property type="evidence" value="ECO:0007669"/>
    <property type="project" value="UniProtKB-UniRule"/>
</dbReference>
<gene>
    <name evidence="3" type="primary">ispD</name>
    <name evidence="4" type="ORF">E5J99_19060</name>
</gene>
<feature type="site" description="Positions MEP for the nucleophilic attack" evidence="3">
    <location>
        <position position="220"/>
    </location>
</feature>
<dbReference type="InterPro" id="IPR029044">
    <property type="entry name" value="Nucleotide-diphossugar_trans"/>
</dbReference>
<dbReference type="EMBL" id="SRLD01000052">
    <property type="protein sequence ID" value="TGE13491.1"/>
    <property type="molecule type" value="Genomic_DNA"/>
</dbReference>
<dbReference type="PANTHER" id="PTHR32125:SF4">
    <property type="entry name" value="2-C-METHYL-D-ERYTHRITOL 4-PHOSPHATE CYTIDYLYLTRANSFERASE, CHLOROPLASTIC"/>
    <property type="match status" value="1"/>
</dbReference>
<dbReference type="Gene3D" id="3.90.550.10">
    <property type="entry name" value="Spore Coat Polysaccharide Biosynthesis Protein SpsA, Chain A"/>
    <property type="match status" value="1"/>
</dbReference>
<dbReference type="RefSeq" id="WP_135499410.1">
    <property type="nucleotide sequence ID" value="NZ_SRLD01000052.1"/>
</dbReference>
<proteinExistence type="inferred from homology"/>
<feature type="site" description="Positions MEP for the nucleophilic attack" evidence="3">
    <location>
        <position position="167"/>
    </location>
</feature>
<dbReference type="NCBIfam" id="TIGR00453">
    <property type="entry name" value="ispD"/>
    <property type="match status" value="1"/>
</dbReference>
<keyword evidence="5" id="KW-1185">Reference proteome</keyword>
<comment type="similarity">
    <text evidence="3">Belongs to the IspD/TarI cytidylyltransferase family. IspD subfamily.</text>
</comment>
<name>A0A4Z0PF57_9BACT</name>
<evidence type="ECO:0000256" key="1">
    <source>
        <dbReference type="ARBA" id="ARBA00022679"/>
    </source>
</evidence>
<dbReference type="GO" id="GO:0019288">
    <property type="term" value="P:isopentenyl diphosphate biosynthetic process, methylerythritol 4-phosphate pathway"/>
    <property type="evidence" value="ECO:0007669"/>
    <property type="project" value="UniProtKB-UniRule"/>
</dbReference>
<dbReference type="OrthoDB" id="9806837at2"/>
<organism evidence="4 5">
    <name type="scientific">Hymenobacter elongatus</name>
    <dbReference type="NCBI Taxonomy" id="877208"/>
    <lineage>
        <taxon>Bacteria</taxon>
        <taxon>Pseudomonadati</taxon>
        <taxon>Bacteroidota</taxon>
        <taxon>Cytophagia</taxon>
        <taxon>Cytophagales</taxon>
        <taxon>Hymenobacteraceae</taxon>
        <taxon>Hymenobacter</taxon>
    </lineage>
</organism>
<dbReference type="AlphaFoldDB" id="A0A4Z0PF57"/>
<dbReference type="HAMAP" id="MF_00108">
    <property type="entry name" value="IspD"/>
    <property type="match status" value="1"/>
</dbReference>
<keyword evidence="2 3" id="KW-0548">Nucleotidyltransferase</keyword>
<dbReference type="Pfam" id="PF01128">
    <property type="entry name" value="IspD"/>
    <property type="match status" value="1"/>
</dbReference>